<dbReference type="Proteomes" id="UP000009282">
    <property type="component" value="Chromosome"/>
</dbReference>
<dbReference type="EMBL" id="CP003060">
    <property type="protein sequence ID" value="AEP30052.1"/>
    <property type="molecule type" value="Genomic_DNA"/>
</dbReference>
<evidence type="ECO:0000313" key="2">
    <source>
        <dbReference type="EMBL" id="AEP30052.1"/>
    </source>
</evidence>
<organism evidence="2 3">
    <name type="scientific">Glaciecola nitratireducens (strain JCM 12485 / KCTC 12276 / FR1064)</name>
    <dbReference type="NCBI Taxonomy" id="1085623"/>
    <lineage>
        <taxon>Bacteria</taxon>
        <taxon>Pseudomonadati</taxon>
        <taxon>Pseudomonadota</taxon>
        <taxon>Gammaproteobacteria</taxon>
        <taxon>Alteromonadales</taxon>
        <taxon>Alteromonadaceae</taxon>
        <taxon>Brumicola</taxon>
    </lineage>
</organism>
<accession>G4QKI6</accession>
<evidence type="ECO:0000256" key="1">
    <source>
        <dbReference type="SAM" id="Phobius"/>
    </source>
</evidence>
<dbReference type="KEGG" id="gni:GNIT_1943"/>
<name>G4QKI6_GLANF</name>
<reference evidence="2 3" key="1">
    <citation type="journal article" date="2011" name="J. Bacteriol.">
        <title>Complete genome sequence of seawater bacterium Glaciecola nitratireducens FR1064T.</title>
        <authorList>
            <person name="Bian F."/>
            <person name="Qin Q.L."/>
            <person name="Xie B.B."/>
            <person name="Shu Y.L."/>
            <person name="Zhang X.Y."/>
            <person name="Yu Y."/>
            <person name="Chen B."/>
            <person name="Chen X.L."/>
            <person name="Zhou B.C."/>
            <person name="Zhang Y.Z."/>
        </authorList>
    </citation>
    <scope>NUCLEOTIDE SEQUENCE [LARGE SCALE GENOMIC DNA]</scope>
    <source>
        <strain evidence="3">JCM 12485 / KCTC 12276 / FR1064</strain>
    </source>
</reference>
<protein>
    <submittedName>
        <fullName evidence="2">Uncharacterized protein</fullName>
    </submittedName>
</protein>
<proteinExistence type="predicted"/>
<dbReference type="AlphaFoldDB" id="G4QKI6"/>
<feature type="transmembrane region" description="Helical" evidence="1">
    <location>
        <begin position="6"/>
        <end position="27"/>
    </location>
</feature>
<keyword evidence="3" id="KW-1185">Reference proteome</keyword>
<keyword evidence="1" id="KW-0812">Transmembrane</keyword>
<sequence length="37" mass="4120">MLITSTNLIASAMLNIAQYIFLGNAFLKKCLPRKALH</sequence>
<keyword evidence="1" id="KW-0472">Membrane</keyword>
<dbReference type="STRING" id="1085623.GNIT_1943"/>
<keyword evidence="1" id="KW-1133">Transmembrane helix</keyword>
<evidence type="ECO:0000313" key="3">
    <source>
        <dbReference type="Proteomes" id="UP000009282"/>
    </source>
</evidence>
<gene>
    <name evidence="2" type="ordered locus">GNIT_1943</name>
</gene>
<dbReference type="HOGENOM" id="CLU_3344131_0_0_6"/>